<dbReference type="EMBL" id="CP051204">
    <property type="protein sequence ID" value="QJB38643.1"/>
    <property type="molecule type" value="Genomic_DNA"/>
</dbReference>
<proteinExistence type="predicted"/>
<dbReference type="RefSeq" id="WP_168804417.1">
    <property type="nucleotide sequence ID" value="NZ_CP051204.2"/>
</dbReference>
<name>A0AAE6ZHA3_9BACT</name>
<keyword evidence="4" id="KW-1185">Reference proteome</keyword>
<reference evidence="1 4" key="2">
    <citation type="submission" date="2020-09" db="EMBL/GenBank/DDBJ databases">
        <authorList>
            <person name="Kittiwongwattana C."/>
        </authorList>
    </citation>
    <scope>NUCLEOTIDE SEQUENCE</scope>
    <source>
        <strain evidence="2 4">1303</strain>
        <strain evidence="1">1310</strain>
    </source>
</reference>
<dbReference type="Proteomes" id="UP000502421">
    <property type="component" value="Chromosome"/>
</dbReference>
<reference evidence="3" key="1">
    <citation type="submission" date="2020-04" db="EMBL/GenBank/DDBJ databases">
        <authorList>
            <person name="Kittiwongwattana C."/>
        </authorList>
    </citation>
    <scope>NUCLEOTIDE SEQUENCE [LARGE SCALE GENOMIC DNA]</scope>
    <source>
        <strain evidence="3">1310</strain>
    </source>
</reference>
<dbReference type="AlphaFoldDB" id="A0AAE6ZHA3"/>
<sequence length="55" mass="6538">MNISVLNFLTALAANNNREWFTAHKHLYNSAREEMPTKSCWQKTLRNNLLLFTKR</sequence>
<accession>A0AAE6ZHA3</accession>
<organism evidence="1 3">
    <name type="scientific">Chitinophaga oryzae</name>
    <dbReference type="NCBI Taxonomy" id="2725414"/>
    <lineage>
        <taxon>Bacteria</taxon>
        <taxon>Pseudomonadati</taxon>
        <taxon>Bacteroidota</taxon>
        <taxon>Chitinophagia</taxon>
        <taxon>Chitinophagales</taxon>
        <taxon>Chitinophagaceae</taxon>
        <taxon>Chitinophaga</taxon>
    </lineage>
</organism>
<dbReference type="InterPro" id="IPR012808">
    <property type="entry name" value="CHP02453"/>
</dbReference>
<dbReference type="Proteomes" id="UP000503144">
    <property type="component" value="Chromosome"/>
</dbReference>
<evidence type="ECO:0000313" key="2">
    <source>
        <dbReference type="EMBL" id="QJB38643.1"/>
    </source>
</evidence>
<evidence type="ECO:0000313" key="4">
    <source>
        <dbReference type="Proteomes" id="UP000503144"/>
    </source>
</evidence>
<gene>
    <name evidence="2" type="ORF">HF324_12515</name>
    <name evidence="1" type="ORF">HF329_12850</name>
</gene>
<dbReference type="Pfam" id="PF09365">
    <property type="entry name" value="DUF2461"/>
    <property type="match status" value="1"/>
</dbReference>
<evidence type="ECO:0000313" key="1">
    <source>
        <dbReference type="EMBL" id="QJB32167.1"/>
    </source>
</evidence>
<dbReference type="KEGG" id="coy:HF329_12850"/>
<evidence type="ECO:0000313" key="3">
    <source>
        <dbReference type="Proteomes" id="UP000502421"/>
    </source>
</evidence>
<protein>
    <submittedName>
        <fullName evidence="1">DUF2461 family protein</fullName>
    </submittedName>
</protein>
<dbReference type="EMBL" id="CP051205">
    <property type="protein sequence ID" value="QJB32167.1"/>
    <property type="molecule type" value="Genomic_DNA"/>
</dbReference>